<dbReference type="Proteomes" id="UP000242791">
    <property type="component" value="Unassembled WGS sequence"/>
</dbReference>
<feature type="region of interest" description="Disordered" evidence="1">
    <location>
        <begin position="555"/>
        <end position="614"/>
    </location>
</feature>
<sequence>MTYHPREPQGVDAYNDRYEYPHESQYSYVVPGPKHAVCHPNNDIADTTALSPPYYFNPLVGCVSTEGVDIKDAPEVAYVGDRLTEQDTIQPYRFNSEHDLPNITFSLLGNSFPKCNNMSDMYRPRFQAYQGAAQDITPELEIGFHYESPTIVHFDITKSWKGLSSDKAEELLFWETTFKQVLEYLLHDQLELLQQQCEAANRIHRNREQHRRSQSDRIHYLPISMIDIATAMVYTYKEHRRTYHWLASMGNIYKTVAQFVRTHDCFVAPAMGYGSFPTTGDLRIGIKLLDVNDYLQTTATLQLSVYPVEVNWAPDMLSFDQFDPITTEGHEFRLVPRYNPPFNFTGADSYSKLSHIIYKTSATWLRWDPSISGFNGTVPTCSDSENQMLHSQASLVKDPLGERSKIYTLRIMITATALEYFGTSVRFEKTVRSRVMINVKKRQFSQVNPTLDHTLNFLVADKSKCNENQSWLQWSPLWQPNPQIESWNDPFIGTGALSGGRAHERDLLKPFGLFNSDKSRPLSRHPFGSFTMMPLLGTSLGTDLSTSLDSDQIGEVNDLSPEVPRKSGLRVRPLRRRRRSLERRDPVEEDSNLGSTILPGTKTHRLNHPRTVSGDKRLHHDVVNMLDKPLHFTQADEELETRHRVENELGEAVGYLSRRKGMYILPKTTVHQEMQFSRRQTQKKMMRRVHLEILRDDESCLGSMTKQW</sequence>
<dbReference type="OrthoDB" id="5330058at2759"/>
<dbReference type="AlphaFoldDB" id="A0A1J9Q261"/>
<name>A0A1J9Q261_9EURO</name>
<gene>
    <name evidence="2" type="ORF">ACJ73_05996</name>
</gene>
<feature type="compositionally biased region" description="Basic residues" evidence="1">
    <location>
        <begin position="567"/>
        <end position="581"/>
    </location>
</feature>
<keyword evidence="3" id="KW-1185">Reference proteome</keyword>
<proteinExistence type="predicted"/>
<evidence type="ECO:0000256" key="1">
    <source>
        <dbReference type="SAM" id="MobiDB-lite"/>
    </source>
</evidence>
<protein>
    <submittedName>
        <fullName evidence="2">Uncharacterized protein</fullName>
    </submittedName>
</protein>
<dbReference type="VEuPathDB" id="FungiDB:ACJ73_05996"/>
<reference evidence="2 3" key="1">
    <citation type="submission" date="2015-08" db="EMBL/GenBank/DDBJ databases">
        <title>Emmonsia species relationships and genome sequence.</title>
        <authorList>
            <person name="Cuomo C.A."/>
            <person name="Schwartz I.S."/>
            <person name="Kenyon C."/>
            <person name="De Hoog G.S."/>
            <person name="Govender N.P."/>
            <person name="Botha A."/>
            <person name="Moreno L."/>
            <person name="De Vries M."/>
            <person name="Munoz J.F."/>
            <person name="Stielow J.B."/>
        </authorList>
    </citation>
    <scope>NUCLEOTIDE SEQUENCE [LARGE SCALE GENOMIC DNA]</scope>
    <source>
        <strain evidence="2 3">EI222</strain>
    </source>
</reference>
<evidence type="ECO:0000313" key="3">
    <source>
        <dbReference type="Proteomes" id="UP000242791"/>
    </source>
</evidence>
<organism evidence="2 3">
    <name type="scientific">Blastomyces percursus</name>
    <dbReference type="NCBI Taxonomy" id="1658174"/>
    <lineage>
        <taxon>Eukaryota</taxon>
        <taxon>Fungi</taxon>
        <taxon>Dikarya</taxon>
        <taxon>Ascomycota</taxon>
        <taxon>Pezizomycotina</taxon>
        <taxon>Eurotiomycetes</taxon>
        <taxon>Eurotiomycetidae</taxon>
        <taxon>Onygenales</taxon>
        <taxon>Ajellomycetaceae</taxon>
        <taxon>Blastomyces</taxon>
    </lineage>
</organism>
<accession>A0A1J9Q261</accession>
<comment type="caution">
    <text evidence="2">The sequence shown here is derived from an EMBL/GenBank/DDBJ whole genome shotgun (WGS) entry which is preliminary data.</text>
</comment>
<evidence type="ECO:0000313" key="2">
    <source>
        <dbReference type="EMBL" id="OJD22657.1"/>
    </source>
</evidence>
<dbReference type="EMBL" id="LGTZ01000994">
    <property type="protein sequence ID" value="OJD22657.1"/>
    <property type="molecule type" value="Genomic_DNA"/>
</dbReference>